<protein>
    <submittedName>
        <fullName evidence="2">Uncharacterized protein</fullName>
    </submittedName>
</protein>
<comment type="caution">
    <text evidence="2">The sequence shown here is derived from an EMBL/GenBank/DDBJ whole genome shotgun (WGS) entry which is preliminary data.</text>
</comment>
<name>A0A8K0DKL8_9ROSA</name>
<evidence type="ECO:0000313" key="2">
    <source>
        <dbReference type="EMBL" id="KAF3432857.1"/>
    </source>
</evidence>
<dbReference type="EMBL" id="VOIH02000011">
    <property type="protein sequence ID" value="KAF3432857.1"/>
    <property type="molecule type" value="Genomic_DNA"/>
</dbReference>
<feature type="compositionally biased region" description="Polar residues" evidence="1">
    <location>
        <begin position="80"/>
        <end position="92"/>
    </location>
</feature>
<organism evidence="2 3">
    <name type="scientific">Rhamnella rubrinervis</name>
    <dbReference type="NCBI Taxonomy" id="2594499"/>
    <lineage>
        <taxon>Eukaryota</taxon>
        <taxon>Viridiplantae</taxon>
        <taxon>Streptophyta</taxon>
        <taxon>Embryophyta</taxon>
        <taxon>Tracheophyta</taxon>
        <taxon>Spermatophyta</taxon>
        <taxon>Magnoliopsida</taxon>
        <taxon>eudicotyledons</taxon>
        <taxon>Gunneridae</taxon>
        <taxon>Pentapetalae</taxon>
        <taxon>rosids</taxon>
        <taxon>fabids</taxon>
        <taxon>Rosales</taxon>
        <taxon>Rhamnaceae</taxon>
        <taxon>rhamnoid group</taxon>
        <taxon>Rhamneae</taxon>
        <taxon>Rhamnella</taxon>
    </lineage>
</organism>
<dbReference type="Proteomes" id="UP000796880">
    <property type="component" value="Unassembled WGS sequence"/>
</dbReference>
<sequence length="199" mass="21766">MLASILHGLNYVKNESSEIGEHVNVHVKDLIENYMRLGMARNVAVDTASKIAEIEPLFADTNLPIGNPAIQQPPIPSDPTADQSNLPRSATGNPAIRHGHSASEMESEIGWTFDYGLNSLFDDSIPEWLGLDDDDPENSTRILPSHPAVELSNLPDFTDFGSFHSSQFSDDSSLQSDKVNLKRSKSLPILRSETTASPI</sequence>
<feature type="region of interest" description="Disordered" evidence="1">
    <location>
        <begin position="65"/>
        <end position="103"/>
    </location>
</feature>
<proteinExistence type="predicted"/>
<gene>
    <name evidence="2" type="ORF">FNV43_RR23959</name>
</gene>
<evidence type="ECO:0000313" key="3">
    <source>
        <dbReference type="Proteomes" id="UP000796880"/>
    </source>
</evidence>
<evidence type="ECO:0000256" key="1">
    <source>
        <dbReference type="SAM" id="MobiDB-lite"/>
    </source>
</evidence>
<accession>A0A8K0DKL8</accession>
<reference evidence="2" key="1">
    <citation type="submission" date="2020-03" db="EMBL/GenBank/DDBJ databases">
        <title>A high-quality chromosome-level genome assembly of a woody plant with both climbing and erect habits, Rhamnella rubrinervis.</title>
        <authorList>
            <person name="Lu Z."/>
            <person name="Yang Y."/>
            <person name="Zhu X."/>
            <person name="Sun Y."/>
        </authorList>
    </citation>
    <scope>NUCLEOTIDE SEQUENCE</scope>
    <source>
        <strain evidence="2">BYM</strain>
        <tissue evidence="2">Leaf</tissue>
    </source>
</reference>
<keyword evidence="3" id="KW-1185">Reference proteome</keyword>
<dbReference type="AlphaFoldDB" id="A0A8K0DKL8"/>